<feature type="region of interest" description="Disordered" evidence="1">
    <location>
        <begin position="1045"/>
        <end position="1064"/>
    </location>
</feature>
<keyword evidence="4" id="KW-1185">Reference proteome</keyword>
<feature type="compositionally biased region" description="Basic and acidic residues" evidence="1">
    <location>
        <begin position="1045"/>
        <end position="1063"/>
    </location>
</feature>
<feature type="compositionally biased region" description="Low complexity" evidence="1">
    <location>
        <begin position="895"/>
        <end position="906"/>
    </location>
</feature>
<name>A0ABN1MKQ9_9FLAO</name>
<proteinExistence type="predicted"/>
<feature type="region of interest" description="Disordered" evidence="1">
    <location>
        <begin position="662"/>
        <end position="685"/>
    </location>
</feature>
<feature type="compositionally biased region" description="Acidic residues" evidence="1">
    <location>
        <begin position="676"/>
        <end position="685"/>
    </location>
</feature>
<gene>
    <name evidence="3" type="ORF">GCM10009118_02330</name>
</gene>
<evidence type="ECO:0000313" key="4">
    <source>
        <dbReference type="Proteomes" id="UP001501126"/>
    </source>
</evidence>
<feature type="transmembrane region" description="Helical" evidence="2">
    <location>
        <begin position="56"/>
        <end position="79"/>
    </location>
</feature>
<evidence type="ECO:0000313" key="3">
    <source>
        <dbReference type="EMBL" id="GAA0873825.1"/>
    </source>
</evidence>
<reference evidence="3 4" key="1">
    <citation type="journal article" date="2019" name="Int. J. Syst. Evol. Microbiol.">
        <title>The Global Catalogue of Microorganisms (GCM) 10K type strain sequencing project: providing services to taxonomists for standard genome sequencing and annotation.</title>
        <authorList>
            <consortium name="The Broad Institute Genomics Platform"/>
            <consortium name="The Broad Institute Genome Sequencing Center for Infectious Disease"/>
            <person name="Wu L."/>
            <person name="Ma J."/>
        </authorList>
    </citation>
    <scope>NUCLEOTIDE SEQUENCE [LARGE SCALE GENOMIC DNA]</scope>
    <source>
        <strain evidence="3 4">JCM 16083</strain>
    </source>
</reference>
<feature type="region of interest" description="Disordered" evidence="1">
    <location>
        <begin position="895"/>
        <end position="979"/>
    </location>
</feature>
<feature type="compositionally biased region" description="Low complexity" evidence="1">
    <location>
        <begin position="758"/>
        <end position="770"/>
    </location>
</feature>
<keyword evidence="2" id="KW-1133">Transmembrane helix</keyword>
<dbReference type="Proteomes" id="UP001501126">
    <property type="component" value="Unassembled WGS sequence"/>
</dbReference>
<protein>
    <submittedName>
        <fullName evidence="3">ATPase</fullName>
    </submittedName>
</protein>
<feature type="transmembrane region" description="Helical" evidence="2">
    <location>
        <begin position="155"/>
        <end position="172"/>
    </location>
</feature>
<dbReference type="RefSeq" id="WP_343784246.1">
    <property type="nucleotide sequence ID" value="NZ_BAAAFH010000003.1"/>
</dbReference>
<evidence type="ECO:0000256" key="1">
    <source>
        <dbReference type="SAM" id="MobiDB-lite"/>
    </source>
</evidence>
<organism evidence="3 4">
    <name type="scientific">Wandonia haliotis</name>
    <dbReference type="NCBI Taxonomy" id="574963"/>
    <lineage>
        <taxon>Bacteria</taxon>
        <taxon>Pseudomonadati</taxon>
        <taxon>Bacteroidota</taxon>
        <taxon>Flavobacteriia</taxon>
        <taxon>Flavobacteriales</taxon>
        <taxon>Crocinitomicaceae</taxon>
        <taxon>Wandonia</taxon>
    </lineage>
</organism>
<feature type="compositionally biased region" description="Gly residues" evidence="1">
    <location>
        <begin position="956"/>
        <end position="965"/>
    </location>
</feature>
<keyword evidence="2" id="KW-0812">Transmembrane</keyword>
<accession>A0ABN1MKQ9</accession>
<feature type="transmembrane region" description="Helical" evidence="2">
    <location>
        <begin position="23"/>
        <end position="44"/>
    </location>
</feature>
<feature type="compositionally biased region" description="Basic and acidic residues" evidence="1">
    <location>
        <begin position="723"/>
        <end position="755"/>
    </location>
</feature>
<evidence type="ECO:0000256" key="2">
    <source>
        <dbReference type="SAM" id="Phobius"/>
    </source>
</evidence>
<sequence>MNAYEGLLNQVEEFIRRFYLNRLIRGVMLFVGITLLLFLIVANLEYFGSFNSAIRTTLFFVLVFSFSGLGWFYLIDPLLKLNKIGKRMNAEEAALLIGKLIPDIDDKIINTLQLSERKSDTGNTEMLEAAIRQKSVQLSRFSFGAAIDFKENRKFLRYVIPVLLVFVSVLIFQPQIIVQSSERIVNYDKEFIPPAPFSFVLADLSKEVEEGEDVVLHVVTKGEELPEKVFLNSNYGRFLMRKVSGNSFEYTLPKVKEDVTFHFDANGYRSSNYQVDVFGSSKLSNFKALIEYPTYLGKENETITNPVVLTVPEGAKIRFTGQMDNVVSTEVRFADSVYSFSEAIDFSRSFMNSESFTVLLENQFGGDDKEISKQVDVIKDAFPSIEVSETKDSLSELLRFFEGTVKDDYGISRVTFVSQVKGENSVVRVSIPGVSFTGGRFFHMLDLRNIGLEAGEELSYYFEVYDNDGVNGPKRSRSNTFIYKVPTKDELKEKRKEAYSNAQSGMSELQKEMKEFEKNMESFRKANLDKKMDSWKKKDMLDQLMEQQETLKNSVEKAKEELEKTIEEKELFDEVDEELLEKQKLLEEMLDKLLDDEMKELLKELQELMEKNDMNGVEDKMEDMELTKEEMNRQMDRTMEMLKKMEVEEAMKDFLSNLEELQEKQEELSKEQGGGEQEEQEELKEEFEQLLDDLEEIKEKNEDLKRPFDIDEEKELQEGASDDMQKASDKLEKNKGEKANEDQKNASDKMKEMKDSIQAQMEAQKQQQQGEDMEALRALLENLMRLSFDQEAIMNELSALSAEDPKVTKLNHRQRKLMDDHVVVKDSLVALAERVPQVAGIIDTELKSIDRNFMDITPLMHDRLLNELMIKQQFAMTGYNNLALLLNESLEQMQQQMQSMMKGSGQCENPGGSGGKPSEGMSMGDMKEMLKKQLQKMKGKGSNPGGEEPGQQPGNQPGGQGGMGLPGMSSKEVAKMAAEQAAMRKMLEKLRQELNKDGKGSGNALNPLIEELERQEKDLVNRRDKFVVERQQEILTRLLESEKALQEREWEEKRESETAKNQENRNLIQFAEYKKRKEREIEMLRLKTPGLNNYYKRKAAEYFNKVLLDDK</sequence>
<dbReference type="EMBL" id="BAAAFH010000003">
    <property type="protein sequence ID" value="GAA0873825.1"/>
    <property type="molecule type" value="Genomic_DNA"/>
</dbReference>
<feature type="region of interest" description="Disordered" evidence="1">
    <location>
        <begin position="715"/>
        <end position="770"/>
    </location>
</feature>
<comment type="caution">
    <text evidence="3">The sequence shown here is derived from an EMBL/GenBank/DDBJ whole genome shotgun (WGS) entry which is preliminary data.</text>
</comment>
<keyword evidence="2" id="KW-0472">Membrane</keyword>